<proteinExistence type="predicted"/>
<dbReference type="AlphaFoldDB" id="A0AAW7JFM5"/>
<reference evidence="3" key="2">
    <citation type="submission" date="2023-08" db="EMBL/GenBank/DDBJ databases">
        <title>Identification and characterization of horizontal gene transfer across gut microbiota members of farm animals based on homology search.</title>
        <authorList>
            <person name="Schwarzerova J."/>
            <person name="Nykrynova M."/>
            <person name="Jureckova K."/>
            <person name="Cejkova D."/>
            <person name="Rychlik I."/>
        </authorList>
    </citation>
    <scope>NUCLEOTIDE SEQUENCE</scope>
    <source>
        <strain evidence="3">ET15</strain>
        <strain evidence="2">ET37</strain>
    </source>
</reference>
<dbReference type="InterPro" id="IPR053139">
    <property type="entry name" value="Surface_bspA-like"/>
</dbReference>
<protein>
    <submittedName>
        <fullName evidence="3">Leucine-rich repeat protein</fullName>
    </submittedName>
</protein>
<dbReference type="InterPro" id="IPR032675">
    <property type="entry name" value="LRR_dom_sf"/>
</dbReference>
<evidence type="ECO:0000313" key="2">
    <source>
        <dbReference type="EMBL" id="MDN0021928.1"/>
    </source>
</evidence>
<evidence type="ECO:0000313" key="3">
    <source>
        <dbReference type="EMBL" id="MDN0024679.1"/>
    </source>
</evidence>
<gene>
    <name evidence="2" type="ORF">QVN81_02640</name>
    <name evidence="3" type="ORF">QVN84_03960</name>
</gene>
<dbReference type="Proteomes" id="UP001168478">
    <property type="component" value="Unassembled WGS sequence"/>
</dbReference>
<dbReference type="Gene3D" id="3.80.10.10">
    <property type="entry name" value="Ribonuclease Inhibitor"/>
    <property type="match status" value="2"/>
</dbReference>
<dbReference type="PANTHER" id="PTHR45661">
    <property type="entry name" value="SURFACE ANTIGEN"/>
    <property type="match status" value="1"/>
</dbReference>
<sequence>MNNHNKTLPALIMLTLLYVCITASGRDVTVRTPGTLHTTIKSNEKYKISELKIEGALNSADIMMLRDMAGCDAKEQRTEGRLKRIDMSGVTFVKDITPFIENNKSSIINDIYTLPAYMFSNCIIEEVVLPHSIKAIGVRSFGYSALKKITLPENIVVNNDAFKGCRKLSEVTFPYFTKELWSECFSGCTGLKSITINNIGLLGSRAFRNMENLTDITIKGVIGHVDGWMCRDLPSLKSIHFEGFIINTGSSIIAQNCPQLSEIVFSGTCMPMGFGSVKECPLMKKCTVTGYVIKSGDKNFIEYDEPVTFSRQMEEACRKCEELIARDEYSSIFGVKNTLYDMVVILTDIGEERKAAQYAEMAASYKYKDPQQEQKQSGKSYSGLKSEKDFLGILKASNHYGAHDPDNDRRFTYASADDPELKKIKDFFNLEHVAGDGDELSQMRNIMSWLHDRIRHDGSGGFPPGAERNAIDLYKACKARNCGLNSRGLSIVLTELYLAMGWQARFVTCQSMDPGDSECHIVVVVWSRTLGKWIMMDPTYDAYVCDENGLILHPGEIRKSMIEGRKLVLSDNANWNHVLMFTEKNYLYEYMAKNLYILSAYLDSYPNVESEGKSTYYTLKPEGFDANIGGTATYDEQWFWQKP</sequence>
<dbReference type="Pfam" id="PF01841">
    <property type="entry name" value="Transglut_core"/>
    <property type="match status" value="1"/>
</dbReference>
<organism evidence="3 5">
    <name type="scientific">Leyella lascolaii</name>
    <dbReference type="NCBI Taxonomy" id="1776379"/>
    <lineage>
        <taxon>Bacteria</taxon>
        <taxon>Pseudomonadati</taxon>
        <taxon>Bacteroidota</taxon>
        <taxon>Bacteroidia</taxon>
        <taxon>Bacteroidales</taxon>
        <taxon>Prevotellaceae</taxon>
        <taxon>Leyella</taxon>
    </lineage>
</organism>
<dbReference type="SUPFAM" id="SSF54001">
    <property type="entry name" value="Cysteine proteinases"/>
    <property type="match status" value="1"/>
</dbReference>
<dbReference type="Proteomes" id="UP001167831">
    <property type="component" value="Unassembled WGS sequence"/>
</dbReference>
<name>A0AAW7JFM5_9BACT</name>
<reference evidence="3" key="1">
    <citation type="submission" date="2023-06" db="EMBL/GenBank/DDBJ databases">
        <authorList>
            <person name="Zeman M."/>
            <person name="Kubasova T."/>
            <person name="Jahodarova E."/>
            <person name="Nykrynova M."/>
            <person name="Rychlik I."/>
        </authorList>
    </citation>
    <scope>NUCLEOTIDE SEQUENCE</scope>
    <source>
        <strain evidence="3">ET15</strain>
        <strain evidence="2">ET37</strain>
    </source>
</reference>
<evidence type="ECO:0000313" key="5">
    <source>
        <dbReference type="Proteomes" id="UP001168478"/>
    </source>
</evidence>
<dbReference type="RefSeq" id="WP_289836500.1">
    <property type="nucleotide sequence ID" value="NZ_JAUEIF010000002.1"/>
</dbReference>
<feature type="domain" description="Transglutaminase-like" evidence="1">
    <location>
        <begin position="433"/>
        <end position="538"/>
    </location>
</feature>
<dbReference type="EMBL" id="JAUEIF010000002">
    <property type="protein sequence ID" value="MDN0024679.1"/>
    <property type="molecule type" value="Genomic_DNA"/>
</dbReference>
<dbReference type="EMBL" id="JAUEIE010000002">
    <property type="protein sequence ID" value="MDN0021928.1"/>
    <property type="molecule type" value="Genomic_DNA"/>
</dbReference>
<dbReference type="InterPro" id="IPR038765">
    <property type="entry name" value="Papain-like_cys_pep_sf"/>
</dbReference>
<dbReference type="InterPro" id="IPR002931">
    <property type="entry name" value="Transglutaminase-like"/>
</dbReference>
<accession>A0AAW7JFM5</accession>
<comment type="caution">
    <text evidence="3">The sequence shown here is derived from an EMBL/GenBank/DDBJ whole genome shotgun (WGS) entry which is preliminary data.</text>
</comment>
<evidence type="ECO:0000259" key="1">
    <source>
        <dbReference type="Pfam" id="PF01841"/>
    </source>
</evidence>
<keyword evidence="4" id="KW-1185">Reference proteome</keyword>
<evidence type="ECO:0000313" key="4">
    <source>
        <dbReference type="Proteomes" id="UP001167831"/>
    </source>
</evidence>
<dbReference type="Pfam" id="PF13306">
    <property type="entry name" value="LRR_5"/>
    <property type="match status" value="1"/>
</dbReference>
<dbReference type="InterPro" id="IPR026906">
    <property type="entry name" value="LRR_5"/>
</dbReference>
<dbReference type="Gene3D" id="3.10.620.30">
    <property type="match status" value="1"/>
</dbReference>
<dbReference type="PANTHER" id="PTHR45661:SF3">
    <property type="entry name" value="IG-LIKE DOMAIN-CONTAINING PROTEIN"/>
    <property type="match status" value="1"/>
</dbReference>
<dbReference type="SUPFAM" id="SSF52058">
    <property type="entry name" value="L domain-like"/>
    <property type="match status" value="1"/>
</dbReference>